<accession>A0AAU9I8F1</accession>
<organism evidence="1 2">
    <name type="scientific">Blepharisma stoltei</name>
    <dbReference type="NCBI Taxonomy" id="1481888"/>
    <lineage>
        <taxon>Eukaryota</taxon>
        <taxon>Sar</taxon>
        <taxon>Alveolata</taxon>
        <taxon>Ciliophora</taxon>
        <taxon>Postciliodesmatophora</taxon>
        <taxon>Heterotrichea</taxon>
        <taxon>Heterotrichida</taxon>
        <taxon>Blepharismidae</taxon>
        <taxon>Blepharisma</taxon>
    </lineage>
</organism>
<reference evidence="1" key="1">
    <citation type="submission" date="2021-09" db="EMBL/GenBank/DDBJ databases">
        <authorList>
            <consortium name="AG Swart"/>
            <person name="Singh M."/>
            <person name="Singh A."/>
            <person name="Seah K."/>
            <person name="Emmerich C."/>
        </authorList>
    </citation>
    <scope>NUCLEOTIDE SEQUENCE</scope>
    <source>
        <strain evidence="1">ATCC30299</strain>
    </source>
</reference>
<protein>
    <submittedName>
        <fullName evidence="1">Uncharacterized protein</fullName>
    </submittedName>
</protein>
<evidence type="ECO:0000313" key="2">
    <source>
        <dbReference type="Proteomes" id="UP001162131"/>
    </source>
</evidence>
<comment type="caution">
    <text evidence="1">The sequence shown here is derived from an EMBL/GenBank/DDBJ whole genome shotgun (WGS) entry which is preliminary data.</text>
</comment>
<name>A0AAU9I8F1_9CILI</name>
<evidence type="ECO:0000313" key="1">
    <source>
        <dbReference type="EMBL" id="CAG9310756.1"/>
    </source>
</evidence>
<dbReference type="AlphaFoldDB" id="A0AAU9I8F1"/>
<dbReference type="Proteomes" id="UP001162131">
    <property type="component" value="Unassembled WGS sequence"/>
</dbReference>
<proteinExistence type="predicted"/>
<keyword evidence="2" id="KW-1185">Reference proteome</keyword>
<dbReference type="EMBL" id="CAJZBQ010000002">
    <property type="protein sequence ID" value="CAG9310756.1"/>
    <property type="molecule type" value="Genomic_DNA"/>
</dbReference>
<gene>
    <name evidence="1" type="ORF">BSTOLATCC_MIC1596</name>
</gene>
<sequence>MPIRISASIVLNMELFCKSINKCTFANLYCFNNFIFSIPLWHIQWMLLRLETFFNFRYFYYDIVGKKSQQSNVIIQAEITVKVIIQENNINKKNHLRTLVNIIL</sequence>